<evidence type="ECO:0000256" key="6">
    <source>
        <dbReference type="ARBA" id="ARBA00022989"/>
    </source>
</evidence>
<dbReference type="AlphaFoldDB" id="A0A7Z8E2Z6"/>
<dbReference type="Proteomes" id="UP000291949">
    <property type="component" value="Unassembled WGS sequence"/>
</dbReference>
<dbReference type="Pfam" id="PF07690">
    <property type="entry name" value="MFS_1"/>
    <property type="match status" value="1"/>
</dbReference>
<evidence type="ECO:0000256" key="4">
    <source>
        <dbReference type="ARBA" id="ARBA00022475"/>
    </source>
</evidence>
<dbReference type="InterPro" id="IPR011701">
    <property type="entry name" value="MFS"/>
</dbReference>
<comment type="subcellular location">
    <subcellularLocation>
        <location evidence="1 8">Cell membrane</location>
        <topology evidence="1 8">Multi-pass membrane protein</topology>
    </subcellularLocation>
</comment>
<dbReference type="InterPro" id="IPR004812">
    <property type="entry name" value="Efflux_drug-R_Bcr/CmlA"/>
</dbReference>
<feature type="transmembrane region" description="Helical" evidence="8">
    <location>
        <begin position="48"/>
        <end position="67"/>
    </location>
</feature>
<evidence type="ECO:0000313" key="10">
    <source>
        <dbReference type="EMBL" id="TBW76681.1"/>
    </source>
</evidence>
<keyword evidence="3 8" id="KW-0813">Transport</keyword>
<feature type="transmembrane region" description="Helical" evidence="8">
    <location>
        <begin position="210"/>
        <end position="232"/>
    </location>
</feature>
<reference evidence="10 11" key="1">
    <citation type="journal article" date="2019" name="Sci. Transl. Med.">
        <title>Quorum sensing between bacterial species on the skin protects against epidermal injury in atopic dermatitis.</title>
        <authorList>
            <person name="Williams M.R."/>
        </authorList>
    </citation>
    <scope>NUCLEOTIDE SEQUENCE [LARGE SCALE GENOMIC DNA]</scope>
    <source>
        <strain evidence="10 11">H8</strain>
    </source>
</reference>
<dbReference type="NCBIfam" id="TIGR00710">
    <property type="entry name" value="efflux_Bcr_CflA"/>
    <property type="match status" value="1"/>
</dbReference>
<dbReference type="GO" id="GO:0005886">
    <property type="term" value="C:plasma membrane"/>
    <property type="evidence" value="ECO:0007669"/>
    <property type="project" value="UniProtKB-SubCell"/>
</dbReference>
<dbReference type="PANTHER" id="PTHR23502:SF132">
    <property type="entry name" value="POLYAMINE TRANSPORTER 2-RELATED"/>
    <property type="match status" value="1"/>
</dbReference>
<evidence type="ECO:0000256" key="2">
    <source>
        <dbReference type="ARBA" id="ARBA00006236"/>
    </source>
</evidence>
<evidence type="ECO:0000256" key="8">
    <source>
        <dbReference type="RuleBase" id="RU365088"/>
    </source>
</evidence>
<dbReference type="GO" id="GO:0042910">
    <property type="term" value="F:xenobiotic transmembrane transporter activity"/>
    <property type="evidence" value="ECO:0007669"/>
    <property type="project" value="InterPro"/>
</dbReference>
<feature type="transmembrane region" description="Helical" evidence="8">
    <location>
        <begin position="79"/>
        <end position="98"/>
    </location>
</feature>
<feature type="transmembrane region" description="Helical" evidence="8">
    <location>
        <begin position="308"/>
        <end position="329"/>
    </location>
</feature>
<keyword evidence="4 8" id="KW-1003">Cell membrane</keyword>
<evidence type="ECO:0000256" key="1">
    <source>
        <dbReference type="ARBA" id="ARBA00004651"/>
    </source>
</evidence>
<dbReference type="CDD" id="cd17320">
    <property type="entry name" value="MFS_MdfA_MDR_like"/>
    <property type="match status" value="1"/>
</dbReference>
<dbReference type="PANTHER" id="PTHR23502">
    <property type="entry name" value="MAJOR FACILITATOR SUPERFAMILY"/>
    <property type="match status" value="1"/>
</dbReference>
<keyword evidence="7 8" id="KW-0472">Membrane</keyword>
<dbReference type="InterPro" id="IPR036259">
    <property type="entry name" value="MFS_trans_sf"/>
</dbReference>
<evidence type="ECO:0000256" key="3">
    <source>
        <dbReference type="ARBA" id="ARBA00022448"/>
    </source>
</evidence>
<feature type="transmembrane region" description="Helical" evidence="8">
    <location>
        <begin position="9"/>
        <end position="28"/>
    </location>
</feature>
<feature type="transmembrane region" description="Helical" evidence="8">
    <location>
        <begin position="168"/>
        <end position="189"/>
    </location>
</feature>
<proteinExistence type="inferred from homology"/>
<dbReference type="SUPFAM" id="SSF103473">
    <property type="entry name" value="MFS general substrate transporter"/>
    <property type="match status" value="1"/>
</dbReference>
<keyword evidence="5 8" id="KW-0812">Transmembrane</keyword>
<dbReference type="EMBL" id="SCHC01000002">
    <property type="protein sequence ID" value="TBW76681.1"/>
    <property type="molecule type" value="Genomic_DNA"/>
</dbReference>
<feature type="transmembrane region" description="Helical" evidence="8">
    <location>
        <begin position="282"/>
        <end position="302"/>
    </location>
</feature>
<sequence length="402" mass="44106">MTHSSAKHFSMILFIILGVMTAFGPLTIDTYTPSLPKVQHDFGTTTSEIQLTLSFAMIGLALGQFLFGPISDVFGRKRIATILMMIYLVATFLSIFTGHLTLFLILRLIQGLTSGGAIVIAKASVGDKYHGNELAKFLASLMVVNGIISILSPLLGGFVLSISNWRMIFAFLTLIAFIVLIGIFLKMPAHTQTMQTRLQFKDILKDFLYLLKKPTFVIPMLLQGLTYVMLFSYSSASPFITQKIYHMSAPQFSVMLAINGVGLIIVSQIVALLVEKISRQKLLIYLTIVQIVGVILLIATLALHLPLYVLLIAFFINISPVTSIAPLGFSMAMEERTGGSGNASSLLGLFQFILGGIISPLVGLNGEHDMTPYLLIISVTAILLVLLQFIYFKLYSKNTISH</sequence>
<dbReference type="GO" id="GO:1990961">
    <property type="term" value="P:xenobiotic detoxification by transmembrane export across the plasma membrane"/>
    <property type="evidence" value="ECO:0007669"/>
    <property type="project" value="InterPro"/>
</dbReference>
<comment type="caution">
    <text evidence="10">The sequence shown here is derived from an EMBL/GenBank/DDBJ whole genome shotgun (WGS) entry which is preliminary data.</text>
</comment>
<protein>
    <recommendedName>
        <fullName evidence="8">Bcr/CflA family efflux transporter</fullName>
    </recommendedName>
</protein>
<feature type="transmembrane region" description="Helical" evidence="8">
    <location>
        <begin position="373"/>
        <end position="392"/>
    </location>
</feature>
<feature type="transmembrane region" description="Helical" evidence="8">
    <location>
        <begin position="341"/>
        <end position="361"/>
    </location>
</feature>
<accession>A0A7Z8E2Z6</accession>
<dbReference type="FunFam" id="1.20.1720.10:FF:000005">
    <property type="entry name" value="Bcr/CflA family efflux transporter"/>
    <property type="match status" value="1"/>
</dbReference>
<evidence type="ECO:0000313" key="11">
    <source>
        <dbReference type="Proteomes" id="UP000291949"/>
    </source>
</evidence>
<organism evidence="10 11">
    <name type="scientific">Staphylococcus capitis</name>
    <dbReference type="NCBI Taxonomy" id="29388"/>
    <lineage>
        <taxon>Bacteria</taxon>
        <taxon>Bacillati</taxon>
        <taxon>Bacillota</taxon>
        <taxon>Bacilli</taxon>
        <taxon>Bacillales</taxon>
        <taxon>Staphylococcaceae</taxon>
        <taxon>Staphylococcus</taxon>
    </lineage>
</organism>
<feature type="domain" description="Major facilitator superfamily (MFS) profile" evidence="9">
    <location>
        <begin position="10"/>
        <end position="396"/>
    </location>
</feature>
<keyword evidence="6 8" id="KW-1133">Transmembrane helix</keyword>
<dbReference type="InterPro" id="IPR020846">
    <property type="entry name" value="MFS_dom"/>
</dbReference>
<evidence type="ECO:0000256" key="7">
    <source>
        <dbReference type="ARBA" id="ARBA00023136"/>
    </source>
</evidence>
<comment type="similarity">
    <text evidence="2 8">Belongs to the major facilitator superfamily. Bcr/CmlA family.</text>
</comment>
<dbReference type="Gene3D" id="1.20.1720.10">
    <property type="entry name" value="Multidrug resistance protein D"/>
    <property type="match status" value="1"/>
</dbReference>
<feature type="transmembrane region" description="Helical" evidence="8">
    <location>
        <begin position="104"/>
        <end position="125"/>
    </location>
</feature>
<gene>
    <name evidence="10" type="ORF">EQ811_07375</name>
</gene>
<dbReference type="RefSeq" id="WP_154812083.1">
    <property type="nucleotide sequence ID" value="NZ_SCHC01000002.1"/>
</dbReference>
<evidence type="ECO:0000256" key="5">
    <source>
        <dbReference type="ARBA" id="ARBA00022692"/>
    </source>
</evidence>
<dbReference type="PROSITE" id="PS50850">
    <property type="entry name" value="MFS"/>
    <property type="match status" value="1"/>
</dbReference>
<name>A0A7Z8E2Z6_STACP</name>
<evidence type="ECO:0000259" key="9">
    <source>
        <dbReference type="PROSITE" id="PS50850"/>
    </source>
</evidence>
<feature type="transmembrane region" description="Helical" evidence="8">
    <location>
        <begin position="252"/>
        <end position="275"/>
    </location>
</feature>
<feature type="transmembrane region" description="Helical" evidence="8">
    <location>
        <begin position="137"/>
        <end position="162"/>
    </location>
</feature>